<organism evidence="3 4">
    <name type="scientific">Chitinophaga eiseniae</name>
    <dbReference type="NCBI Taxonomy" id="634771"/>
    <lineage>
        <taxon>Bacteria</taxon>
        <taxon>Pseudomonadati</taxon>
        <taxon>Bacteroidota</taxon>
        <taxon>Chitinophagia</taxon>
        <taxon>Chitinophagales</taxon>
        <taxon>Chitinophagaceae</taxon>
        <taxon>Chitinophaga</taxon>
    </lineage>
</organism>
<gene>
    <name evidence="3" type="ORF">HGH91_19285</name>
</gene>
<dbReference type="InterPro" id="IPR043781">
    <property type="entry name" value="DUF5723"/>
</dbReference>
<dbReference type="Pfam" id="PF18990">
    <property type="entry name" value="DUF5723"/>
    <property type="match status" value="1"/>
</dbReference>
<accession>A0A847SVG6</accession>
<dbReference type="RefSeq" id="WP_168740423.1">
    <property type="nucleotide sequence ID" value="NZ_JABAHZ010000004.1"/>
</dbReference>
<keyword evidence="4" id="KW-1185">Reference proteome</keyword>
<evidence type="ECO:0000313" key="4">
    <source>
        <dbReference type="Proteomes" id="UP000552864"/>
    </source>
</evidence>
<proteinExistence type="predicted"/>
<reference evidence="3 4" key="1">
    <citation type="submission" date="2020-04" db="EMBL/GenBank/DDBJ databases">
        <authorList>
            <person name="Yin C."/>
        </authorList>
    </citation>
    <scope>NUCLEOTIDE SEQUENCE [LARGE SCALE GENOMIC DNA]</scope>
    <source>
        <strain evidence="3 4">Ak56</strain>
    </source>
</reference>
<dbReference type="AlphaFoldDB" id="A0A847SVG6"/>
<comment type="caution">
    <text evidence="3">The sequence shown here is derived from an EMBL/GenBank/DDBJ whole genome shotgun (WGS) entry which is preliminary data.</text>
</comment>
<feature type="domain" description="DUF5723" evidence="2">
    <location>
        <begin position="46"/>
        <end position="438"/>
    </location>
</feature>
<feature type="signal peptide" evidence="1">
    <location>
        <begin position="1"/>
        <end position="25"/>
    </location>
</feature>
<keyword evidence="1" id="KW-0732">Signal</keyword>
<name>A0A847SVG6_9BACT</name>
<protein>
    <recommendedName>
        <fullName evidence="2">DUF5723 domain-containing protein</fullName>
    </recommendedName>
</protein>
<feature type="chain" id="PRO_5032433102" description="DUF5723 domain-containing protein" evidence="1">
    <location>
        <begin position="26"/>
        <end position="491"/>
    </location>
</feature>
<dbReference type="EMBL" id="JABAHZ010000004">
    <property type="protein sequence ID" value="NLR80782.1"/>
    <property type="molecule type" value="Genomic_DNA"/>
</dbReference>
<evidence type="ECO:0000313" key="3">
    <source>
        <dbReference type="EMBL" id="NLR80782.1"/>
    </source>
</evidence>
<evidence type="ECO:0000256" key="1">
    <source>
        <dbReference type="SAM" id="SignalP"/>
    </source>
</evidence>
<sequence>MIEKLDRILFRAAALLLLLPATAIAQTFPGYNNSTYAGIHGVLSNPASAAGYRYKWDVNIVGVDVNAGNTYASVPKSVLFHTPDTFRLGRDYFLDQGANRKQNGWEMAEVVLPSVLYKIDEKQSVSFVWRMRSSSNGGNVTTPIANFFGVNFPNPAFVDKGMSIPQIGVSAHIWHELGLSYARVIKETYTGRWKAGVTLKLLSGIAAGYAAVKNVDFRLNTTHDANITSGTMYYGYNKELDNWQSPAQKNLQLFQNAGIGADIGVIYEYRADNGGFGEYEGSDTDDYQFRIGVSITDIGRIKYNKGAINTDLSLVRDHVVPNDLQYKKNESLQQYARRLNNYFTPLPTDSTFNMTLPTALNLMGDYNIDGRFFVSAQAVIALTAGQRDITKTYALTQFNITPRYESYLFGAYLPLTINHNGQADVGAAIRIGPLVIGSGTIFTNLLEKHIDHGQAFVALRLNSSMFKRGDGNGGGIFQMRKRQVGCPVNNN</sequence>
<evidence type="ECO:0000259" key="2">
    <source>
        <dbReference type="Pfam" id="PF18990"/>
    </source>
</evidence>
<dbReference type="Proteomes" id="UP000552864">
    <property type="component" value="Unassembled WGS sequence"/>
</dbReference>